<evidence type="ECO:0000313" key="1">
    <source>
        <dbReference type="EMBL" id="KAJ8898408.1"/>
    </source>
</evidence>
<sequence>MVQHAHTRIMMCAGGGTVVNRDETNHSDPVYIVVYINPLTLCRTPEKFVSSVTCRLDSTVLCSNMRILTSHWLSAVTVEGDDWASVLQEESDIAWINGIYTQHDANTARYFKALTRVTVSPLSFLLHSLSAGRRGRGDIVVRLLVSHRGEPDLIPVRAFHGFPRVGIVPDDAAGRRVFSRISLSPHACIPALLHTHLNHSYWLSLLAGSLTLEKLEVIETGLRARDSKRAAKWEARGATGGGAHARTARPIARHAGSGAGSSWQQPRLFGGARAPVPARQSVCCEQVDVTQRWSSVCHPVHGGDTPVTRSLRPHLGSLYPLVHCGSA</sequence>
<reference evidence="1 2" key="1">
    <citation type="submission" date="2023-02" db="EMBL/GenBank/DDBJ databases">
        <title>LHISI_Scaffold_Assembly.</title>
        <authorList>
            <person name="Stuart O.P."/>
            <person name="Cleave R."/>
            <person name="Magrath M.J.L."/>
            <person name="Mikheyev A.S."/>
        </authorList>
    </citation>
    <scope>NUCLEOTIDE SEQUENCE [LARGE SCALE GENOMIC DNA]</scope>
    <source>
        <strain evidence="1">Daus_M_001</strain>
        <tissue evidence="1">Leg muscle</tissue>
    </source>
</reference>
<protein>
    <submittedName>
        <fullName evidence="1">Uncharacterized protein</fullName>
    </submittedName>
</protein>
<name>A0ABQ9IP12_9NEOP</name>
<organism evidence="1 2">
    <name type="scientific">Dryococelus australis</name>
    <dbReference type="NCBI Taxonomy" id="614101"/>
    <lineage>
        <taxon>Eukaryota</taxon>
        <taxon>Metazoa</taxon>
        <taxon>Ecdysozoa</taxon>
        <taxon>Arthropoda</taxon>
        <taxon>Hexapoda</taxon>
        <taxon>Insecta</taxon>
        <taxon>Pterygota</taxon>
        <taxon>Neoptera</taxon>
        <taxon>Polyneoptera</taxon>
        <taxon>Phasmatodea</taxon>
        <taxon>Verophasmatodea</taxon>
        <taxon>Anareolatae</taxon>
        <taxon>Phasmatidae</taxon>
        <taxon>Eurycanthinae</taxon>
        <taxon>Dryococelus</taxon>
    </lineage>
</organism>
<evidence type="ECO:0000313" key="2">
    <source>
        <dbReference type="Proteomes" id="UP001159363"/>
    </source>
</evidence>
<accession>A0ABQ9IP12</accession>
<proteinExistence type="predicted"/>
<dbReference type="EMBL" id="JARBHB010000001">
    <property type="protein sequence ID" value="KAJ8898408.1"/>
    <property type="molecule type" value="Genomic_DNA"/>
</dbReference>
<keyword evidence="2" id="KW-1185">Reference proteome</keyword>
<comment type="caution">
    <text evidence="1">The sequence shown here is derived from an EMBL/GenBank/DDBJ whole genome shotgun (WGS) entry which is preliminary data.</text>
</comment>
<dbReference type="Proteomes" id="UP001159363">
    <property type="component" value="Chromosome 1"/>
</dbReference>
<gene>
    <name evidence="1" type="ORF">PR048_003768</name>
</gene>